<gene>
    <name evidence="1" type="ORF">GCM10009858_44570</name>
</gene>
<sequence length="249" mass="27471">MTSTVVELPTRAPVVATRLLVTVRDPGTRQYRSVGFLGHENDRFSFAYLRRELARDGFRPLPGLARAVDGPLQSASLFPLFAERVISSRRPDRQLSLDALGLPADAAPMQVLARSQGQRVGDTIELLPAPAVGIGERVAFTFLTHGVRYLPESDQDRITTLVPGEPLRFRADPANEVNPRAQLVTDFGDIQLGWLPDPLIDVVEAIDEQRLSVERANGPDVGFHFRLLARLEGRVGERGLFIGSDWETA</sequence>
<name>A0ABP5ZMT5_9MICO</name>
<organism evidence="1 2">
    <name type="scientific">Terrabacter carboxydivorans</name>
    <dbReference type="NCBI Taxonomy" id="619730"/>
    <lineage>
        <taxon>Bacteria</taxon>
        <taxon>Bacillati</taxon>
        <taxon>Actinomycetota</taxon>
        <taxon>Actinomycetes</taxon>
        <taxon>Micrococcales</taxon>
        <taxon>Intrasporangiaceae</taxon>
        <taxon>Terrabacter</taxon>
    </lineage>
</organism>
<reference evidence="2" key="1">
    <citation type="journal article" date="2019" name="Int. J. Syst. Evol. Microbiol.">
        <title>The Global Catalogue of Microorganisms (GCM) 10K type strain sequencing project: providing services to taxonomists for standard genome sequencing and annotation.</title>
        <authorList>
            <consortium name="The Broad Institute Genomics Platform"/>
            <consortium name="The Broad Institute Genome Sequencing Center for Infectious Disease"/>
            <person name="Wu L."/>
            <person name="Ma J."/>
        </authorList>
    </citation>
    <scope>NUCLEOTIDE SEQUENCE [LARGE SCALE GENOMIC DNA]</scope>
    <source>
        <strain evidence="2">JCM 16259</strain>
    </source>
</reference>
<evidence type="ECO:0000313" key="2">
    <source>
        <dbReference type="Proteomes" id="UP001500730"/>
    </source>
</evidence>
<protein>
    <recommendedName>
        <fullName evidence="3">HIRAN domain-containing protein</fullName>
    </recommendedName>
</protein>
<keyword evidence="2" id="KW-1185">Reference proteome</keyword>
<proteinExistence type="predicted"/>
<dbReference type="EMBL" id="BAAARE010000033">
    <property type="protein sequence ID" value="GAA2501431.1"/>
    <property type="molecule type" value="Genomic_DNA"/>
</dbReference>
<evidence type="ECO:0000313" key="1">
    <source>
        <dbReference type="EMBL" id="GAA2501431.1"/>
    </source>
</evidence>
<dbReference type="Proteomes" id="UP001500730">
    <property type="component" value="Unassembled WGS sequence"/>
</dbReference>
<evidence type="ECO:0008006" key="3">
    <source>
        <dbReference type="Google" id="ProtNLM"/>
    </source>
</evidence>
<comment type="caution">
    <text evidence="1">The sequence shown here is derived from an EMBL/GenBank/DDBJ whole genome shotgun (WGS) entry which is preliminary data.</text>
</comment>
<accession>A0ABP5ZMT5</accession>
<dbReference type="RefSeq" id="WP_344257301.1">
    <property type="nucleotide sequence ID" value="NZ_BAAARE010000033.1"/>
</dbReference>